<dbReference type="EMBL" id="BK032497">
    <property type="protein sequence ID" value="DAF42621.1"/>
    <property type="molecule type" value="Genomic_DNA"/>
</dbReference>
<name>A0A8S5RV39_9CAUD</name>
<sequence length="351" mass="39076">MAYVELYKKYRPKDWNGIIGQDSAVKQIREAIRNNRVPTAYSFSGPAGTGKTSIAKVIAKTLNCPNVNEDLQPCNECSICKGIDSDTLIGVQYFSMANNGEVDNVRRIVQDAQTKVAIKKKVIIIDEYHNLSPKGFDALLIPLEKDNMNALFIFCTTELDKIRPAVLSRTQNISLKPVKQKELAKNLIEIAKKENLPIDKEAILYCAKKAKGSVRTSISLFEKYINSGELETSKIDQCIEHIVFGETTEVIATINEMGLEGENFNDAIASLYEYFTFALQEVSGVTTNNEIATKISKNWTGAMILKALTMLGDAVLTFNHRQIDAKLLFEIPALKLSLMAKQQKIKRGTNG</sequence>
<dbReference type="PANTHER" id="PTHR11669">
    <property type="entry name" value="REPLICATION FACTOR C / DNA POLYMERASE III GAMMA-TAU SUBUNIT"/>
    <property type="match status" value="1"/>
</dbReference>
<dbReference type="InterPro" id="IPR050238">
    <property type="entry name" value="DNA_Rep/Repair_Clamp_Loader"/>
</dbReference>
<evidence type="ECO:0000313" key="2">
    <source>
        <dbReference type="EMBL" id="DAF42621.1"/>
    </source>
</evidence>
<feature type="domain" description="AAA+ ATPase" evidence="1">
    <location>
        <begin position="37"/>
        <end position="177"/>
    </location>
</feature>
<reference evidence="2" key="1">
    <citation type="journal article" date="2021" name="Proc. Natl. Acad. Sci. U.S.A.">
        <title>A Catalog of Tens of Thousands of Viruses from Human Metagenomes Reveals Hidden Associations with Chronic Diseases.</title>
        <authorList>
            <person name="Tisza M.J."/>
            <person name="Buck C.B."/>
        </authorList>
    </citation>
    <scope>NUCLEOTIDE SEQUENCE</scope>
    <source>
        <strain evidence="2">CtHip2</strain>
    </source>
</reference>
<dbReference type="InterPro" id="IPR027417">
    <property type="entry name" value="P-loop_NTPase"/>
</dbReference>
<dbReference type="SUPFAM" id="SSF52540">
    <property type="entry name" value="P-loop containing nucleoside triphosphate hydrolases"/>
    <property type="match status" value="1"/>
</dbReference>
<dbReference type="InterPro" id="IPR003593">
    <property type="entry name" value="AAA+_ATPase"/>
</dbReference>
<dbReference type="Gene3D" id="1.10.8.60">
    <property type="match status" value="1"/>
</dbReference>
<dbReference type="GO" id="GO:0006261">
    <property type="term" value="P:DNA-templated DNA replication"/>
    <property type="evidence" value="ECO:0007669"/>
    <property type="project" value="TreeGrafter"/>
</dbReference>
<proteinExistence type="predicted"/>
<dbReference type="Pfam" id="PF13177">
    <property type="entry name" value="DNA_pol3_delta2"/>
    <property type="match status" value="1"/>
</dbReference>
<accession>A0A8S5RV39</accession>
<dbReference type="CDD" id="cd00009">
    <property type="entry name" value="AAA"/>
    <property type="match status" value="1"/>
</dbReference>
<dbReference type="SMART" id="SM00382">
    <property type="entry name" value="AAA"/>
    <property type="match status" value="1"/>
</dbReference>
<dbReference type="Gene3D" id="3.40.50.300">
    <property type="entry name" value="P-loop containing nucleotide triphosphate hydrolases"/>
    <property type="match status" value="1"/>
</dbReference>
<protein>
    <submittedName>
        <fullName evidence="2">DNA polymerase III</fullName>
    </submittedName>
</protein>
<evidence type="ECO:0000259" key="1">
    <source>
        <dbReference type="SMART" id="SM00382"/>
    </source>
</evidence>
<dbReference type="PANTHER" id="PTHR11669:SF0">
    <property type="entry name" value="PROTEIN STICHEL-LIKE 2"/>
    <property type="match status" value="1"/>
</dbReference>
<organism evidence="2">
    <name type="scientific">Siphoviridae sp. ctHip2</name>
    <dbReference type="NCBI Taxonomy" id="2827830"/>
    <lineage>
        <taxon>Viruses</taxon>
        <taxon>Duplodnaviria</taxon>
        <taxon>Heunggongvirae</taxon>
        <taxon>Uroviricota</taxon>
        <taxon>Caudoviricetes</taxon>
    </lineage>
</organism>